<accession>A0A134AQZ8</accession>
<dbReference type="GeneID" id="84805228"/>
<dbReference type="Gene3D" id="1.10.260.40">
    <property type="entry name" value="lambda repressor-like DNA-binding domains"/>
    <property type="match status" value="1"/>
</dbReference>
<dbReference type="OrthoDB" id="1912087at2"/>
<dbReference type="AlphaFoldDB" id="A0A134AQZ8"/>
<reference evidence="4" key="1">
    <citation type="submission" date="2016-01" db="EMBL/GenBank/DDBJ databases">
        <authorList>
            <person name="Mitreva M."/>
            <person name="Pepin K.H."/>
            <person name="Mihindukulasuriya K.A."/>
            <person name="Fulton R."/>
            <person name="Fronick C."/>
            <person name="O'Laughlin M."/>
            <person name="Miner T."/>
            <person name="Herter B."/>
            <person name="Rosa B.A."/>
            <person name="Cordes M."/>
            <person name="Tomlinson C."/>
            <person name="Wollam A."/>
            <person name="Palsikar V.B."/>
            <person name="Mardis E.R."/>
            <person name="Wilson R.K."/>
        </authorList>
    </citation>
    <scope>NUCLEOTIDE SEQUENCE [LARGE SCALE GENOMIC DNA]</scope>
    <source>
        <strain evidence="4">KA00185</strain>
    </source>
</reference>
<dbReference type="EMBL" id="LSDD01000006">
    <property type="protein sequence ID" value="KXB70113.1"/>
    <property type="molecule type" value="Genomic_DNA"/>
</dbReference>
<dbReference type="InterPro" id="IPR010982">
    <property type="entry name" value="Lambda_DNA-bd_dom_sf"/>
</dbReference>
<evidence type="ECO:0000313" key="5">
    <source>
        <dbReference type="Proteomes" id="UP000321501"/>
    </source>
</evidence>
<dbReference type="PATRIC" id="fig|157687.3.peg.153"/>
<dbReference type="PROSITE" id="PS50943">
    <property type="entry name" value="HTH_CROC1"/>
    <property type="match status" value="1"/>
</dbReference>
<reference evidence="3" key="2">
    <citation type="submission" date="2016-01" db="EMBL/GenBank/DDBJ databases">
        <authorList>
            <person name="Oliw E.H."/>
        </authorList>
    </citation>
    <scope>NUCLEOTIDE SEQUENCE [LARGE SCALE GENOMIC DNA]</scope>
    <source>
        <strain evidence="3">KA00185</strain>
    </source>
</reference>
<sequence length="68" mass="7645">MIQKNILKSKLSLKEKTQKDLAKALGLSKVSVSKKVNGLLRFSLPEVKKVKDYLDLTNDEVVEIFING</sequence>
<dbReference type="STRING" id="157687.HMPREF3180_00150"/>
<dbReference type="SUPFAM" id="SSF47413">
    <property type="entry name" value="lambda repressor-like DNA-binding domains"/>
    <property type="match status" value="1"/>
</dbReference>
<protein>
    <submittedName>
        <fullName evidence="3">Toxin-antitoxin system, antitoxin component, Xre family</fullName>
    </submittedName>
</protein>
<proteinExistence type="predicted"/>
<evidence type="ECO:0000313" key="2">
    <source>
        <dbReference type="EMBL" id="BBM50794.1"/>
    </source>
</evidence>
<feature type="domain" description="HTH cro/C1-type" evidence="1">
    <location>
        <begin position="7"/>
        <end position="61"/>
    </location>
</feature>
<keyword evidence="4" id="KW-1185">Reference proteome</keyword>
<dbReference type="GO" id="GO:0003677">
    <property type="term" value="F:DNA binding"/>
    <property type="evidence" value="ECO:0007669"/>
    <property type="project" value="InterPro"/>
</dbReference>
<organism evidence="3 4">
    <name type="scientific">Leptotrichia wadei</name>
    <dbReference type="NCBI Taxonomy" id="157687"/>
    <lineage>
        <taxon>Bacteria</taxon>
        <taxon>Fusobacteriati</taxon>
        <taxon>Fusobacteriota</taxon>
        <taxon>Fusobacteriia</taxon>
        <taxon>Fusobacteriales</taxon>
        <taxon>Leptotrichiaceae</taxon>
        <taxon>Leptotrichia</taxon>
    </lineage>
</organism>
<dbReference type="Proteomes" id="UP000321501">
    <property type="component" value="Chromosome"/>
</dbReference>
<dbReference type="Proteomes" id="UP000070483">
    <property type="component" value="Unassembled WGS sequence"/>
</dbReference>
<dbReference type="InterPro" id="IPR001387">
    <property type="entry name" value="Cro/C1-type_HTH"/>
</dbReference>
<name>A0A134AQZ8_9FUSO</name>
<evidence type="ECO:0000259" key="1">
    <source>
        <dbReference type="PROSITE" id="PS50943"/>
    </source>
</evidence>
<dbReference type="EMBL" id="AP019835">
    <property type="protein sequence ID" value="BBM50794.1"/>
    <property type="molecule type" value="Genomic_DNA"/>
</dbReference>
<gene>
    <name evidence="3" type="ORF">HMPREF3180_00150</name>
    <name evidence="2" type="ORF">JMUB3934_2106</name>
</gene>
<evidence type="ECO:0000313" key="3">
    <source>
        <dbReference type="EMBL" id="KXB70113.1"/>
    </source>
</evidence>
<evidence type="ECO:0000313" key="4">
    <source>
        <dbReference type="Proteomes" id="UP000070483"/>
    </source>
</evidence>
<dbReference type="InterPro" id="IPR008003">
    <property type="entry name" value="DUF739"/>
</dbReference>
<dbReference type="RefSeq" id="WP_018498211.1">
    <property type="nucleotide sequence ID" value="NZ_AP019829.2"/>
</dbReference>
<dbReference type="SMART" id="SM00530">
    <property type="entry name" value="HTH_XRE"/>
    <property type="match status" value="1"/>
</dbReference>
<dbReference type="CDD" id="cd00093">
    <property type="entry name" value="HTH_XRE"/>
    <property type="match status" value="1"/>
</dbReference>
<dbReference type="Pfam" id="PF05339">
    <property type="entry name" value="DUF739"/>
    <property type="match status" value="1"/>
</dbReference>
<reference evidence="2 5" key="3">
    <citation type="submission" date="2019-07" db="EMBL/GenBank/DDBJ databases">
        <title>Complete Genome Sequence of Leptotrichia wadei Strain JMUB3934.</title>
        <authorList>
            <person name="Watanabe S."/>
            <person name="Cui L."/>
        </authorList>
    </citation>
    <scope>NUCLEOTIDE SEQUENCE [LARGE SCALE GENOMIC DNA]</scope>
    <source>
        <strain evidence="2 5">JMUB3934</strain>
    </source>
</reference>